<gene>
    <name evidence="9" type="ORF">ACFS1K_09810</name>
</gene>
<dbReference type="InterPro" id="IPR031656">
    <property type="entry name" value="DAO_C"/>
</dbReference>
<protein>
    <submittedName>
        <fullName evidence="9">Glycerol-3-phosphate dehydrogenase/oxidase</fullName>
        <ecNumber evidence="9">1.-.-.-</ecNumber>
    </submittedName>
</protein>
<evidence type="ECO:0000259" key="8">
    <source>
        <dbReference type="Pfam" id="PF16901"/>
    </source>
</evidence>
<keyword evidence="4" id="KW-0319">Glycerol metabolism</keyword>
<evidence type="ECO:0000256" key="3">
    <source>
        <dbReference type="ARBA" id="ARBA00022630"/>
    </source>
</evidence>
<reference evidence="10" key="1">
    <citation type="journal article" date="2019" name="Int. J. Syst. Evol. Microbiol.">
        <title>The Global Catalogue of Microorganisms (GCM) 10K type strain sequencing project: providing services to taxonomists for standard genome sequencing and annotation.</title>
        <authorList>
            <consortium name="The Broad Institute Genomics Platform"/>
            <consortium name="The Broad Institute Genome Sequencing Center for Infectious Disease"/>
            <person name="Wu L."/>
            <person name="Ma J."/>
        </authorList>
    </citation>
    <scope>NUCLEOTIDE SEQUENCE [LARGE SCALE GENOMIC DNA]</scope>
    <source>
        <strain evidence="10">KCTC 52924</strain>
    </source>
</reference>
<evidence type="ECO:0000256" key="5">
    <source>
        <dbReference type="ARBA" id="ARBA00022827"/>
    </source>
</evidence>
<sequence>MNIFERKSILQHLDSSEKWDVIIIGGGATGLGVALDSVVRGYKTLLLEQVDFAKGTSSRSTKLVHGGVRYLAQGDLGLVKEALYERGLMLKNAPHLVKNQSFIIPNYKWWDGMFYTVGLKVYDLLAGRLSLGKSVHIGRKEILGRLKTLKEGKLKGGVLYHDGQFDDSRLAVNIAQTCVEKGATVLNHFQVVELTKDGQGVINGVVAKDMETNQEYVLPSTVVINATGVFTDQILKMDNKDAINMVRPSQGIHLVLDKSFLPGEDAIMIPKTDDGRVLFLVPWHNRVLIGTTDTVLNDHSLEPVALEEEIDFILQTTNKYLTKIVSRKDVLSIFAGLRPLAAPQDGSEKTKEISRSHKIIISKSQLVTITGGKWTTYRKMAQDTLDKIIRIGKLPNRECGTEHLPIHGATVDIDTSNHLYIYGSDRKAILRMLKESPELGEKLHPNLEYLCVEVLWAARYEMARTIEDVLARRVRILFLDAKASIEIAPKVARILAMELDKDLEWQEKQVIEYRAMAAQYVLLKNTTLAFDDHSKINQ</sequence>
<keyword evidence="10" id="KW-1185">Reference proteome</keyword>
<dbReference type="Proteomes" id="UP001597532">
    <property type="component" value="Unassembled WGS sequence"/>
</dbReference>
<keyword evidence="3" id="KW-0285">Flavoprotein</keyword>
<dbReference type="Pfam" id="PF16901">
    <property type="entry name" value="DAO_C"/>
    <property type="match status" value="1"/>
</dbReference>
<dbReference type="RefSeq" id="WP_251805918.1">
    <property type="nucleotide sequence ID" value="NZ_CP166679.1"/>
</dbReference>
<dbReference type="Gene3D" id="3.50.50.60">
    <property type="entry name" value="FAD/NAD(P)-binding domain"/>
    <property type="match status" value="1"/>
</dbReference>
<feature type="domain" description="Alpha-glycerophosphate oxidase C-terminal" evidence="8">
    <location>
        <begin position="367"/>
        <end position="502"/>
    </location>
</feature>
<name>A0ABW5VIQ6_9FLAO</name>
<dbReference type="EMBL" id="JBHUOK010000030">
    <property type="protein sequence ID" value="MFD2790058.1"/>
    <property type="molecule type" value="Genomic_DNA"/>
</dbReference>
<comment type="similarity">
    <text evidence="2">Belongs to the FAD-dependent glycerol-3-phosphate dehydrogenase family.</text>
</comment>
<dbReference type="GO" id="GO:0016491">
    <property type="term" value="F:oxidoreductase activity"/>
    <property type="evidence" value="ECO:0007669"/>
    <property type="project" value="UniProtKB-KW"/>
</dbReference>
<evidence type="ECO:0000256" key="6">
    <source>
        <dbReference type="ARBA" id="ARBA00023002"/>
    </source>
</evidence>
<evidence type="ECO:0000256" key="2">
    <source>
        <dbReference type="ARBA" id="ARBA00007330"/>
    </source>
</evidence>
<dbReference type="InterPro" id="IPR036188">
    <property type="entry name" value="FAD/NAD-bd_sf"/>
</dbReference>
<keyword evidence="5" id="KW-0274">FAD</keyword>
<evidence type="ECO:0000313" key="9">
    <source>
        <dbReference type="EMBL" id="MFD2790058.1"/>
    </source>
</evidence>
<organism evidence="9 10">
    <name type="scientific">Arenibacter antarcticus</name>
    <dbReference type="NCBI Taxonomy" id="2040469"/>
    <lineage>
        <taxon>Bacteria</taxon>
        <taxon>Pseudomonadati</taxon>
        <taxon>Bacteroidota</taxon>
        <taxon>Flavobacteriia</taxon>
        <taxon>Flavobacteriales</taxon>
        <taxon>Flavobacteriaceae</taxon>
        <taxon>Arenibacter</taxon>
    </lineage>
</organism>
<dbReference type="PRINTS" id="PR01001">
    <property type="entry name" value="FADG3PDH"/>
</dbReference>
<dbReference type="SUPFAM" id="SSF51905">
    <property type="entry name" value="FAD/NAD(P)-binding domain"/>
    <property type="match status" value="1"/>
</dbReference>
<comment type="caution">
    <text evidence="9">The sequence shown here is derived from an EMBL/GenBank/DDBJ whole genome shotgun (WGS) entry which is preliminary data.</text>
</comment>
<dbReference type="InterPro" id="IPR038299">
    <property type="entry name" value="DAO_C_sf"/>
</dbReference>
<evidence type="ECO:0000313" key="10">
    <source>
        <dbReference type="Proteomes" id="UP001597532"/>
    </source>
</evidence>
<feature type="domain" description="FAD dependent oxidoreductase" evidence="7">
    <location>
        <begin position="20"/>
        <end position="347"/>
    </location>
</feature>
<dbReference type="SUPFAM" id="SSF54373">
    <property type="entry name" value="FAD-linked reductases, C-terminal domain"/>
    <property type="match status" value="1"/>
</dbReference>
<dbReference type="Gene3D" id="3.30.9.10">
    <property type="entry name" value="D-Amino Acid Oxidase, subunit A, domain 2"/>
    <property type="match status" value="1"/>
</dbReference>
<accession>A0ABW5VIQ6</accession>
<evidence type="ECO:0000259" key="7">
    <source>
        <dbReference type="Pfam" id="PF01266"/>
    </source>
</evidence>
<keyword evidence="6 9" id="KW-0560">Oxidoreductase</keyword>
<comment type="cofactor">
    <cofactor evidence="1">
        <name>FAD</name>
        <dbReference type="ChEBI" id="CHEBI:57692"/>
    </cofactor>
</comment>
<dbReference type="Pfam" id="PF01266">
    <property type="entry name" value="DAO"/>
    <property type="match status" value="1"/>
</dbReference>
<evidence type="ECO:0000256" key="4">
    <source>
        <dbReference type="ARBA" id="ARBA00022798"/>
    </source>
</evidence>
<dbReference type="InterPro" id="IPR000447">
    <property type="entry name" value="G3P_DH_FAD-dep"/>
</dbReference>
<evidence type="ECO:0000256" key="1">
    <source>
        <dbReference type="ARBA" id="ARBA00001974"/>
    </source>
</evidence>
<dbReference type="EC" id="1.-.-.-" evidence="9"/>
<dbReference type="InterPro" id="IPR006076">
    <property type="entry name" value="FAD-dep_OxRdtase"/>
</dbReference>
<dbReference type="PANTHER" id="PTHR11985">
    <property type="entry name" value="GLYCEROL-3-PHOSPHATE DEHYDROGENASE"/>
    <property type="match status" value="1"/>
</dbReference>
<dbReference type="PANTHER" id="PTHR11985:SF35">
    <property type="entry name" value="ANAEROBIC GLYCEROL-3-PHOSPHATE DEHYDROGENASE SUBUNIT A"/>
    <property type="match status" value="1"/>
</dbReference>
<dbReference type="Gene3D" id="1.10.8.870">
    <property type="entry name" value="Alpha-glycerophosphate oxidase, cap domain"/>
    <property type="match status" value="1"/>
</dbReference>
<proteinExistence type="inferred from homology"/>
<dbReference type="PROSITE" id="PS00978">
    <property type="entry name" value="FAD_G3PDH_2"/>
    <property type="match status" value="1"/>
</dbReference>